<sequence>MGKKISVPSRLTFEEPEQNDALMEKIFADIDDVPDKEPALEIPFSEDSSKKTRPSPVESVSGPDAELDLHGKTREEAIMMVQNFVMTCHVEELRSALIITGKGHKSGEQGPVLKREVQLWLERNGKQYLRDFLQAPPRFGGSGAIWLDFK</sequence>
<dbReference type="PANTHER" id="PTHR35562">
    <property type="entry name" value="DNA ENDONUCLEASE SMRA-RELATED"/>
    <property type="match status" value="1"/>
</dbReference>
<organism evidence="3">
    <name type="scientific">marine metagenome</name>
    <dbReference type="NCBI Taxonomy" id="408172"/>
    <lineage>
        <taxon>unclassified sequences</taxon>
        <taxon>metagenomes</taxon>
        <taxon>ecological metagenomes</taxon>
    </lineage>
</organism>
<feature type="region of interest" description="Disordered" evidence="1">
    <location>
        <begin position="37"/>
        <end position="66"/>
    </location>
</feature>
<evidence type="ECO:0000313" key="3">
    <source>
        <dbReference type="EMBL" id="SVA20823.1"/>
    </source>
</evidence>
<dbReference type="InterPro" id="IPR036063">
    <property type="entry name" value="Smr_dom_sf"/>
</dbReference>
<dbReference type="AlphaFoldDB" id="A0A381U2X0"/>
<dbReference type="Gene3D" id="3.30.1370.110">
    <property type="match status" value="1"/>
</dbReference>
<dbReference type="SMART" id="SM00463">
    <property type="entry name" value="SMR"/>
    <property type="match status" value="1"/>
</dbReference>
<name>A0A381U2X0_9ZZZZ</name>
<feature type="domain" description="Smr" evidence="2">
    <location>
        <begin position="67"/>
        <end position="150"/>
    </location>
</feature>
<reference evidence="3" key="1">
    <citation type="submission" date="2018-05" db="EMBL/GenBank/DDBJ databases">
        <authorList>
            <person name="Lanie J.A."/>
            <person name="Ng W.-L."/>
            <person name="Kazmierczak K.M."/>
            <person name="Andrzejewski T.M."/>
            <person name="Davidsen T.M."/>
            <person name="Wayne K.J."/>
            <person name="Tettelin H."/>
            <person name="Glass J.I."/>
            <person name="Rusch D."/>
            <person name="Podicherti R."/>
            <person name="Tsui H.-C.T."/>
            <person name="Winkler M.E."/>
        </authorList>
    </citation>
    <scope>NUCLEOTIDE SEQUENCE</scope>
</reference>
<dbReference type="PANTHER" id="PTHR35562:SF2">
    <property type="entry name" value="DNA ENDONUCLEASE SMRA-RELATED"/>
    <property type="match status" value="1"/>
</dbReference>
<dbReference type="InterPro" id="IPR002625">
    <property type="entry name" value="Smr_dom"/>
</dbReference>
<evidence type="ECO:0000256" key="1">
    <source>
        <dbReference type="SAM" id="MobiDB-lite"/>
    </source>
</evidence>
<accession>A0A381U2X0</accession>
<dbReference type="SUPFAM" id="SSF160443">
    <property type="entry name" value="SMR domain-like"/>
    <property type="match status" value="1"/>
</dbReference>
<proteinExistence type="predicted"/>
<evidence type="ECO:0000259" key="2">
    <source>
        <dbReference type="PROSITE" id="PS50828"/>
    </source>
</evidence>
<dbReference type="PROSITE" id="PS50828">
    <property type="entry name" value="SMR"/>
    <property type="match status" value="1"/>
</dbReference>
<protein>
    <recommendedName>
        <fullName evidence="2">Smr domain-containing protein</fullName>
    </recommendedName>
</protein>
<dbReference type="Pfam" id="PF01713">
    <property type="entry name" value="Smr"/>
    <property type="match status" value="1"/>
</dbReference>
<gene>
    <name evidence="3" type="ORF">METZ01_LOCUS73677</name>
</gene>
<dbReference type="EMBL" id="UINC01005358">
    <property type="protein sequence ID" value="SVA20823.1"/>
    <property type="molecule type" value="Genomic_DNA"/>
</dbReference>